<evidence type="ECO:0000313" key="3">
    <source>
        <dbReference type="Proteomes" id="UP001444625"/>
    </source>
</evidence>
<feature type="transmembrane region" description="Helical" evidence="1">
    <location>
        <begin position="34"/>
        <end position="49"/>
    </location>
</feature>
<reference evidence="2 3" key="1">
    <citation type="submission" date="2024-05" db="EMBL/GenBank/DDBJ databases">
        <authorList>
            <person name="Haq I."/>
            <person name="Ullah Z."/>
            <person name="Ahmad R."/>
            <person name="Li M."/>
            <person name="Tong Y."/>
        </authorList>
    </citation>
    <scope>NUCLEOTIDE SEQUENCE [LARGE SCALE GENOMIC DNA]</scope>
    <source>
        <strain evidence="2 3">16A2E</strain>
    </source>
</reference>
<gene>
    <name evidence="2" type="ORF">ABC228_15755</name>
</gene>
<dbReference type="Proteomes" id="UP001444625">
    <property type="component" value="Unassembled WGS sequence"/>
</dbReference>
<accession>A0ABU9XK23</accession>
<keyword evidence="3" id="KW-1185">Reference proteome</keyword>
<feature type="transmembrane region" description="Helical" evidence="1">
    <location>
        <begin position="6"/>
        <end position="22"/>
    </location>
</feature>
<sequence>MYIEILFFILCFYYTLTFIENLHNEDKRVTKQAKYAAIVCLILAFIFLVV</sequence>
<evidence type="ECO:0000313" key="2">
    <source>
        <dbReference type="EMBL" id="MEN2768638.1"/>
    </source>
</evidence>
<organism evidence="2 3">
    <name type="scientific">Ornithinibacillus xuwenensis</name>
    <dbReference type="NCBI Taxonomy" id="3144668"/>
    <lineage>
        <taxon>Bacteria</taxon>
        <taxon>Bacillati</taxon>
        <taxon>Bacillota</taxon>
        <taxon>Bacilli</taxon>
        <taxon>Bacillales</taxon>
        <taxon>Bacillaceae</taxon>
        <taxon>Ornithinibacillus</taxon>
    </lineage>
</organism>
<comment type="caution">
    <text evidence="2">The sequence shown here is derived from an EMBL/GenBank/DDBJ whole genome shotgun (WGS) entry which is preliminary data.</text>
</comment>
<keyword evidence="1" id="KW-1133">Transmembrane helix</keyword>
<protein>
    <submittedName>
        <fullName evidence="2">Uncharacterized protein</fullName>
    </submittedName>
</protein>
<keyword evidence="1" id="KW-0472">Membrane</keyword>
<evidence type="ECO:0000256" key="1">
    <source>
        <dbReference type="SAM" id="Phobius"/>
    </source>
</evidence>
<dbReference type="EMBL" id="JBDIML010000006">
    <property type="protein sequence ID" value="MEN2768638.1"/>
    <property type="molecule type" value="Genomic_DNA"/>
</dbReference>
<name>A0ABU9XK23_9BACI</name>
<proteinExistence type="predicted"/>
<dbReference type="RefSeq" id="WP_345826133.1">
    <property type="nucleotide sequence ID" value="NZ_JBDIML010000006.1"/>
</dbReference>
<keyword evidence="1" id="KW-0812">Transmembrane</keyword>